<keyword evidence="2" id="KW-1185">Reference proteome</keyword>
<dbReference type="eggNOG" id="arCOG11767">
    <property type="taxonomic scope" value="Archaea"/>
</dbReference>
<dbReference type="RefSeq" id="WP_013561841.1">
    <property type="nucleotide sequence ID" value="NC_014961.1"/>
</dbReference>
<sequence precursor="true">MIVDIEASSRILNRVLLRYIILSRGSIVAKNKGIPGSRVLEYVGKACRSNVCMALLRAPGIWGDIYVSQGVPAAVNMEVDGEYLSGGLALEKLKELGEVDVEVYAFNPEVVDGIYRQVDSLIKDVKGEVEADRKTMTIVNTLLKLTDTPCYMEELRLSGGEDLLEARMVCVGKDLSFHAMLLALRILDLYSVAPSTLRFSTRLKTLEHGVLVEKKVEGDMEIHDDTTRNIYVNLPSILASAGSHVLRAEVDRERGKTVVRVEATPPALDVEPDELAAMIHRSLSKSLRRLEVIVEYVVETAVGPVKVSGKAPAP</sequence>
<accession>E8R7Z3</accession>
<name>E8R7Z3_DESM0</name>
<dbReference type="OrthoDB" id="381903at2157"/>
<dbReference type="KEGG" id="dmu:Desmu_0300"/>
<protein>
    <submittedName>
        <fullName evidence="1">Uncharacterized protein</fullName>
    </submittedName>
</protein>
<evidence type="ECO:0000313" key="1">
    <source>
        <dbReference type="EMBL" id="ADV64619.1"/>
    </source>
</evidence>
<dbReference type="STRING" id="765177.Desmu_0300"/>
<reference evidence="2" key="1">
    <citation type="submission" date="2010-11" db="EMBL/GenBank/DDBJ databases">
        <title>The complete genome of Desulfurococcus mucosus DSM 2162.</title>
        <authorList>
            <consortium name="US DOE Joint Genome Institute (JGI-PGF)"/>
            <person name="Lucas S."/>
            <person name="Copeland A."/>
            <person name="Lapidus A."/>
            <person name="Bruce D."/>
            <person name="Goodwin L."/>
            <person name="Pitluck S."/>
            <person name="Kyrpides N."/>
            <person name="Mavromatis K."/>
            <person name="Pagani I."/>
            <person name="Ivanova N."/>
            <person name="Ovchinnikova G."/>
            <person name="Chertkov O."/>
            <person name="Held B."/>
            <person name="Brettin T."/>
            <person name="Detter J.C."/>
            <person name="Tapia R."/>
            <person name="Han C."/>
            <person name="Land M."/>
            <person name="Hauser L."/>
            <person name="Markowitz V."/>
            <person name="Cheng J.-F."/>
            <person name="Hugenholtz P."/>
            <person name="Woyke T."/>
            <person name="Wu D."/>
            <person name="Wirth R."/>
            <person name="Bilek Y."/>
            <person name="Hader T."/>
            <person name="Klenk H.-P."/>
            <person name="Eisen J.A."/>
        </authorList>
    </citation>
    <scope>NUCLEOTIDE SEQUENCE [LARGE SCALE GENOMIC DNA]</scope>
    <source>
        <strain evidence="2">ATCC 35584 / DSM 2162 / JCM 9187 / O7/1</strain>
    </source>
</reference>
<dbReference type="HOGENOM" id="CLU_884555_0_0_2"/>
<evidence type="ECO:0000313" key="2">
    <source>
        <dbReference type="Proteomes" id="UP000001068"/>
    </source>
</evidence>
<dbReference type="AlphaFoldDB" id="E8R7Z3"/>
<dbReference type="GeneID" id="10152992"/>
<organism evidence="1 2">
    <name type="scientific">Desulfurococcus mucosus (strain ATCC 35584 / DSM 2162 / JCM 9187 / O7/1)</name>
    <dbReference type="NCBI Taxonomy" id="765177"/>
    <lineage>
        <taxon>Archaea</taxon>
        <taxon>Thermoproteota</taxon>
        <taxon>Thermoprotei</taxon>
        <taxon>Desulfurococcales</taxon>
        <taxon>Desulfurococcaceae</taxon>
        <taxon>Desulfurococcus</taxon>
    </lineage>
</organism>
<reference evidence="1 2" key="2">
    <citation type="journal article" date="2011" name="Stand. Genomic Sci.">
        <title>Complete genome sequence of Desulfurococcus mucosus type strain (O7/1).</title>
        <authorList>
            <person name="Wirth R."/>
            <person name="Chertkov O."/>
            <person name="Held B."/>
            <person name="Lapidus A."/>
            <person name="Nolan M."/>
            <person name="Lucas S."/>
            <person name="Hammon N."/>
            <person name="Deshpande S."/>
            <person name="Cheng J.F."/>
            <person name="Tapia R."/>
            <person name="Han C."/>
            <person name="Goodwin L."/>
            <person name="Pitluck S."/>
            <person name="Liolios K."/>
            <person name="Ioanna P."/>
            <person name="Ivanova N."/>
            <person name="Mavromatis K."/>
            <person name="Mikhailova N."/>
            <person name="Pati A."/>
            <person name="Chen A."/>
            <person name="Palaniappan K."/>
            <person name="Land M."/>
            <person name="Hauser L."/>
            <person name="Chang Y.J."/>
            <person name="Jeffries C.D."/>
            <person name="Bilek Y."/>
            <person name="Hader T."/>
            <person name="Rohde M."/>
            <person name="Spring S."/>
            <person name="Sikorski J."/>
            <person name="Goker M."/>
            <person name="Woyke T."/>
            <person name="Bristow J."/>
            <person name="Eisen J.A."/>
            <person name="Markowitz V."/>
            <person name="Hugenholtz P."/>
            <person name="Kyrpides N.C."/>
            <person name="Klenk H.P."/>
        </authorList>
    </citation>
    <scope>NUCLEOTIDE SEQUENCE [LARGE SCALE GENOMIC DNA]</scope>
    <source>
        <strain evidence="2">ATCC 35584 / DSM 2162 / JCM 9187 / O7/1</strain>
    </source>
</reference>
<dbReference type="Proteomes" id="UP000001068">
    <property type="component" value="Chromosome"/>
</dbReference>
<proteinExistence type="predicted"/>
<gene>
    <name evidence="1" type="ordered locus">Desmu_0300</name>
</gene>
<dbReference type="EMBL" id="CP002363">
    <property type="protein sequence ID" value="ADV64619.1"/>
    <property type="molecule type" value="Genomic_DNA"/>
</dbReference>